<evidence type="ECO:0000313" key="3">
    <source>
        <dbReference type="Proteomes" id="UP000502421"/>
    </source>
</evidence>
<evidence type="ECO:0000256" key="1">
    <source>
        <dbReference type="SAM" id="SignalP"/>
    </source>
</evidence>
<dbReference type="InterPro" id="IPR029475">
    <property type="entry name" value="DUF6807"/>
</dbReference>
<keyword evidence="1" id="KW-0732">Signal</keyword>
<reference evidence="3" key="1">
    <citation type="submission" date="2020-04" db="EMBL/GenBank/DDBJ databases">
        <authorList>
            <person name="Kittiwongwattana C."/>
        </authorList>
    </citation>
    <scope>NUCLEOTIDE SEQUENCE [LARGE SCALE GENOMIC DNA]</scope>
    <source>
        <strain evidence="3">1310</strain>
    </source>
</reference>
<name>A0AAE7DB96_9BACT</name>
<evidence type="ECO:0000313" key="2">
    <source>
        <dbReference type="EMBL" id="QJB35820.1"/>
    </source>
</evidence>
<dbReference type="KEGG" id="coy:HF329_32755"/>
<dbReference type="RefSeq" id="WP_168811252.1">
    <property type="nucleotide sequence ID" value="NZ_CP051205.1"/>
</dbReference>
<dbReference type="EMBL" id="CP051205">
    <property type="protein sequence ID" value="QJB35820.1"/>
    <property type="molecule type" value="Genomic_DNA"/>
</dbReference>
<protein>
    <submittedName>
        <fullName evidence="2">PmoA family protein</fullName>
    </submittedName>
</protein>
<proteinExistence type="predicted"/>
<dbReference type="AlphaFoldDB" id="A0AAE7DB96"/>
<sequence>MRTPIRTIFLLGGLLAGLHASAQVIARYTVQAGDIDRHNSIVHIRLDQPADTEDLLLEEVTGKKRVRVPVTAANGALWWILEGHTPAGAQRSYELKKAPKKLSAPPVMVVTDNNTALTLQQGTQKILQYNYAMVEPPAGSDTVYRRNAFIHPLWAPNGAVLTNAFPSGGHRHHMGIWNPWTHTSFEGRVTDFWNVQKKEGKVRFVKMEAVTSGNAFCGFSARQEHVAFLKDGTEKTAIHETWTVQAYPATDNGKRRLWDITSRFTPATAEGITLLQYRYGGGFGLRTTPSFTAGTSQVLTSEGKTRKDADSTRARWVKITGTTPQGQAGLLIMNAPANYDSPEPLRVWPENMEGGELMLNYSPTKMKSWTLTNENEYTLTYRVMVYDGDLTPAAAEAAWKDFAFPPVVRKE</sequence>
<organism evidence="2 3">
    <name type="scientific">Chitinophaga oryzae</name>
    <dbReference type="NCBI Taxonomy" id="2725414"/>
    <lineage>
        <taxon>Bacteria</taxon>
        <taxon>Pseudomonadati</taxon>
        <taxon>Bacteroidota</taxon>
        <taxon>Chitinophagia</taxon>
        <taxon>Chitinophagales</taxon>
        <taxon>Chitinophagaceae</taxon>
        <taxon>Chitinophaga</taxon>
    </lineage>
</organism>
<dbReference type="Pfam" id="PF14100">
    <property type="entry name" value="DUF6807"/>
    <property type="match status" value="1"/>
</dbReference>
<dbReference type="Proteomes" id="UP000502421">
    <property type="component" value="Chromosome"/>
</dbReference>
<feature type="signal peptide" evidence="1">
    <location>
        <begin position="1"/>
        <end position="22"/>
    </location>
</feature>
<gene>
    <name evidence="2" type="ORF">HF329_32755</name>
</gene>
<feature type="chain" id="PRO_5042285621" evidence="1">
    <location>
        <begin position="23"/>
        <end position="411"/>
    </location>
</feature>
<accession>A0AAE7DB96</accession>